<evidence type="ECO:0000256" key="1">
    <source>
        <dbReference type="ARBA" id="ARBA00022679"/>
    </source>
</evidence>
<evidence type="ECO:0000256" key="3">
    <source>
        <dbReference type="ARBA" id="ARBA00022842"/>
    </source>
</evidence>
<dbReference type="AlphaFoldDB" id="A0A8J7M6F0"/>
<dbReference type="Proteomes" id="UP000655420">
    <property type="component" value="Unassembled WGS sequence"/>
</dbReference>
<dbReference type="InterPro" id="IPR029044">
    <property type="entry name" value="Nucleotide-diphossugar_trans"/>
</dbReference>
<accession>A0A8J7M6F0</accession>
<keyword evidence="1" id="KW-0808">Transferase</keyword>
<gene>
    <name evidence="5" type="ORF">H0I76_07840</name>
</gene>
<evidence type="ECO:0000259" key="4">
    <source>
        <dbReference type="Pfam" id="PF12804"/>
    </source>
</evidence>
<organism evidence="5 6">
    <name type="scientific">Thermohalobaculum xanthum</name>
    <dbReference type="NCBI Taxonomy" id="2753746"/>
    <lineage>
        <taxon>Bacteria</taxon>
        <taxon>Pseudomonadati</taxon>
        <taxon>Pseudomonadota</taxon>
        <taxon>Alphaproteobacteria</taxon>
        <taxon>Rhodobacterales</taxon>
        <taxon>Paracoccaceae</taxon>
        <taxon>Thermohalobaculum</taxon>
    </lineage>
</organism>
<name>A0A8J7M6F0_9RHOB</name>
<dbReference type="GO" id="GO:0016779">
    <property type="term" value="F:nucleotidyltransferase activity"/>
    <property type="evidence" value="ECO:0007669"/>
    <property type="project" value="UniProtKB-KW"/>
</dbReference>
<dbReference type="PANTHER" id="PTHR43584:SF8">
    <property type="entry name" value="N-ACETYLMURAMATE ALPHA-1-PHOSPHATE URIDYLYLTRANSFERASE"/>
    <property type="match status" value="1"/>
</dbReference>
<evidence type="ECO:0000313" key="5">
    <source>
        <dbReference type="EMBL" id="MBK0399096.1"/>
    </source>
</evidence>
<sequence>MILAAGLGTRMRPLTDWMPKPLIEVAGRTLIDRSLDIAEGAGVARAVVNLHYLGHMIGAHLEARAKPEILYSPEEPEILDTGGGIRQALPLLGTHPFFVLNSDAIFAGPNPLDILARAWDPGAADALMLLVPRARARAYQRPGDFFLSGQGHAPVRRGDEAMAPLVFTGAQIIAPSAFADTPEGPFSLNLVWDRLLAAGRLKAVTYPGTWVDVGTPPGIEAAAEALARAEPGA</sequence>
<protein>
    <submittedName>
        <fullName evidence="5">Nucleotidyltransferase family protein</fullName>
    </submittedName>
</protein>
<evidence type="ECO:0000256" key="2">
    <source>
        <dbReference type="ARBA" id="ARBA00022695"/>
    </source>
</evidence>
<dbReference type="InterPro" id="IPR050065">
    <property type="entry name" value="GlmU-like"/>
</dbReference>
<dbReference type="Gene3D" id="3.90.550.10">
    <property type="entry name" value="Spore Coat Polysaccharide Biosynthesis Protein SpsA, Chain A"/>
    <property type="match status" value="1"/>
</dbReference>
<dbReference type="InterPro" id="IPR025877">
    <property type="entry name" value="MobA-like_NTP_Trfase"/>
</dbReference>
<evidence type="ECO:0000313" key="6">
    <source>
        <dbReference type="Proteomes" id="UP000655420"/>
    </source>
</evidence>
<dbReference type="PANTHER" id="PTHR43584">
    <property type="entry name" value="NUCLEOTIDYL TRANSFERASE"/>
    <property type="match status" value="1"/>
</dbReference>
<keyword evidence="6" id="KW-1185">Reference proteome</keyword>
<proteinExistence type="predicted"/>
<comment type="caution">
    <text evidence="5">The sequence shown here is derived from an EMBL/GenBank/DDBJ whole genome shotgun (WGS) entry which is preliminary data.</text>
</comment>
<reference evidence="5" key="1">
    <citation type="submission" date="2020-12" db="EMBL/GenBank/DDBJ databases">
        <title>Bacterial taxonomy.</title>
        <authorList>
            <person name="Pan X."/>
        </authorList>
    </citation>
    <scope>NUCLEOTIDE SEQUENCE</scope>
    <source>
        <strain evidence="5">M0105</strain>
    </source>
</reference>
<keyword evidence="3" id="KW-0460">Magnesium</keyword>
<dbReference type="CDD" id="cd06422">
    <property type="entry name" value="NTP_transferase_like_1"/>
    <property type="match status" value="1"/>
</dbReference>
<keyword evidence="2" id="KW-0548">Nucleotidyltransferase</keyword>
<feature type="domain" description="MobA-like NTP transferase" evidence="4">
    <location>
        <begin position="2"/>
        <end position="129"/>
    </location>
</feature>
<dbReference type="EMBL" id="JAEHHL010000004">
    <property type="protein sequence ID" value="MBK0399096.1"/>
    <property type="molecule type" value="Genomic_DNA"/>
</dbReference>
<dbReference type="Pfam" id="PF12804">
    <property type="entry name" value="NTP_transf_3"/>
    <property type="match status" value="1"/>
</dbReference>
<dbReference type="SUPFAM" id="SSF53448">
    <property type="entry name" value="Nucleotide-diphospho-sugar transferases"/>
    <property type="match status" value="1"/>
</dbReference>